<dbReference type="EMBL" id="CAEZXN010000022">
    <property type="protein sequence ID" value="CAB4698351.1"/>
    <property type="molecule type" value="Genomic_DNA"/>
</dbReference>
<dbReference type="AlphaFoldDB" id="A0A6J6PFV9"/>
<evidence type="ECO:0000313" key="1">
    <source>
        <dbReference type="EMBL" id="CAB4698351.1"/>
    </source>
</evidence>
<reference evidence="1" key="1">
    <citation type="submission" date="2020-05" db="EMBL/GenBank/DDBJ databases">
        <authorList>
            <person name="Chiriac C."/>
            <person name="Salcher M."/>
            <person name="Ghai R."/>
            <person name="Kavagutti S V."/>
        </authorList>
    </citation>
    <scope>NUCLEOTIDE SEQUENCE</scope>
</reference>
<sequence>MRILFAWDPDELDQLIGVNSARKFCELAHIWMFDLPTSRHLLNNQLGIHPHFNVRFGIDGMCRGKTGN</sequence>
<gene>
    <name evidence="1" type="ORF">UFOPK2423_01023</name>
</gene>
<organism evidence="1">
    <name type="scientific">freshwater metagenome</name>
    <dbReference type="NCBI Taxonomy" id="449393"/>
    <lineage>
        <taxon>unclassified sequences</taxon>
        <taxon>metagenomes</taxon>
        <taxon>ecological metagenomes</taxon>
    </lineage>
</organism>
<protein>
    <submittedName>
        <fullName evidence="1">Unannotated protein</fullName>
    </submittedName>
</protein>
<name>A0A6J6PFV9_9ZZZZ</name>
<proteinExistence type="predicted"/>
<accession>A0A6J6PFV9</accession>